<dbReference type="PANTHER" id="PTHR43304:SF1">
    <property type="entry name" value="PAC DOMAIN-CONTAINING PROTEIN"/>
    <property type="match status" value="1"/>
</dbReference>
<dbReference type="PROSITE" id="PS50113">
    <property type="entry name" value="PAC"/>
    <property type="match status" value="1"/>
</dbReference>
<comment type="caution">
    <text evidence="7">The sequence shown here is derived from an EMBL/GenBank/DDBJ whole genome shotgun (WGS) entry which is preliminary data.</text>
</comment>
<dbReference type="Pfam" id="PF08447">
    <property type="entry name" value="PAS_3"/>
    <property type="match status" value="1"/>
</dbReference>
<keyword evidence="8" id="KW-1185">Reference proteome</keyword>
<name>A0A1E7Z6T7_9ALTE</name>
<accession>A0A1E7Z6T7</accession>
<evidence type="ECO:0000259" key="6">
    <source>
        <dbReference type="PROSITE" id="PS50113"/>
    </source>
</evidence>
<proteinExistence type="predicted"/>
<keyword evidence="3" id="KW-0597">Phosphoprotein</keyword>
<feature type="domain" description="PAC" evidence="6">
    <location>
        <begin position="106"/>
        <end position="158"/>
    </location>
</feature>
<evidence type="ECO:0000256" key="4">
    <source>
        <dbReference type="ARBA" id="ARBA00022679"/>
    </source>
</evidence>
<evidence type="ECO:0000256" key="2">
    <source>
        <dbReference type="ARBA" id="ARBA00012438"/>
    </source>
</evidence>
<keyword evidence="4" id="KW-0808">Transferase</keyword>
<evidence type="ECO:0000256" key="3">
    <source>
        <dbReference type="ARBA" id="ARBA00022553"/>
    </source>
</evidence>
<evidence type="ECO:0000256" key="1">
    <source>
        <dbReference type="ARBA" id="ARBA00000085"/>
    </source>
</evidence>
<dbReference type="InterPro" id="IPR000014">
    <property type="entry name" value="PAS"/>
</dbReference>
<sequence length="335" mass="39360">MVKPEERPKILSMQEHYLEKELFHLLQHDKLMFEFFQNEVVDGLWYWDLTEPENEWMSPKFWRLFGFDPEFKLHKVSEWQDLIFPEDLALAQRNLQLHLRNPDIPYDQVVRYKHKNGSIVWVRCKGIAIHSEDGEPIRLLGCHQDLTRVMERQQELLGLQIRYDHLTRRFDALSEEVSRSRSMNEALNQQVQNDFDIDDVGFSGQQHFVEQTRLLTQNAHRLGLDVTVISVSVPSLNKDISRINELRIFLRDNLIPAVPGGIFHSFSDEFYGVLVIGFGDDDLTALHESVDKKSASFDWLTGKQKIALKARQMPVSEEMFNKFVDLPYILGLFFR</sequence>
<gene>
    <name evidence="7" type="ORF">BFC18_20915</name>
</gene>
<dbReference type="InterPro" id="IPR035965">
    <property type="entry name" value="PAS-like_dom_sf"/>
</dbReference>
<organism evidence="7 8">
    <name type="scientific">Alteromonas confluentis</name>
    <dbReference type="NCBI Taxonomy" id="1656094"/>
    <lineage>
        <taxon>Bacteria</taxon>
        <taxon>Pseudomonadati</taxon>
        <taxon>Pseudomonadota</taxon>
        <taxon>Gammaproteobacteria</taxon>
        <taxon>Alteromonadales</taxon>
        <taxon>Alteromonadaceae</taxon>
        <taxon>Alteromonas/Salinimonas group</taxon>
        <taxon>Alteromonas</taxon>
    </lineage>
</organism>
<dbReference type="PANTHER" id="PTHR43304">
    <property type="entry name" value="PHYTOCHROME-LIKE PROTEIN CPH1"/>
    <property type="match status" value="1"/>
</dbReference>
<dbReference type="AlphaFoldDB" id="A0A1E7Z6T7"/>
<dbReference type="SMART" id="SM00086">
    <property type="entry name" value="PAC"/>
    <property type="match status" value="1"/>
</dbReference>
<dbReference type="InterPro" id="IPR001610">
    <property type="entry name" value="PAC"/>
</dbReference>
<dbReference type="GO" id="GO:0004673">
    <property type="term" value="F:protein histidine kinase activity"/>
    <property type="evidence" value="ECO:0007669"/>
    <property type="project" value="UniProtKB-EC"/>
</dbReference>
<dbReference type="InterPro" id="IPR000700">
    <property type="entry name" value="PAS-assoc_C"/>
</dbReference>
<dbReference type="InterPro" id="IPR013655">
    <property type="entry name" value="PAS_fold_3"/>
</dbReference>
<comment type="catalytic activity">
    <reaction evidence="1">
        <text>ATP + protein L-histidine = ADP + protein N-phospho-L-histidine.</text>
        <dbReference type="EC" id="2.7.13.3"/>
    </reaction>
</comment>
<dbReference type="CDD" id="cd00130">
    <property type="entry name" value="PAS"/>
    <property type="match status" value="1"/>
</dbReference>
<dbReference type="EC" id="2.7.13.3" evidence="2"/>
<evidence type="ECO:0000313" key="8">
    <source>
        <dbReference type="Proteomes" id="UP000175691"/>
    </source>
</evidence>
<dbReference type="EMBL" id="MDHN01000041">
    <property type="protein sequence ID" value="OFC69182.1"/>
    <property type="molecule type" value="Genomic_DNA"/>
</dbReference>
<keyword evidence="5" id="KW-0418">Kinase</keyword>
<dbReference type="STRING" id="1656094.BFC18_20915"/>
<evidence type="ECO:0000256" key="5">
    <source>
        <dbReference type="ARBA" id="ARBA00022777"/>
    </source>
</evidence>
<dbReference type="Proteomes" id="UP000175691">
    <property type="component" value="Unassembled WGS sequence"/>
</dbReference>
<reference evidence="7 8" key="1">
    <citation type="submission" date="2016-08" db="EMBL/GenBank/DDBJ databases">
        <authorList>
            <person name="Seilhamer J.J."/>
        </authorList>
    </citation>
    <scope>NUCLEOTIDE SEQUENCE [LARGE SCALE GENOMIC DNA]</scope>
    <source>
        <strain evidence="7 8">KCTC 42603</strain>
    </source>
</reference>
<dbReference type="OrthoDB" id="5620448at2"/>
<protein>
    <recommendedName>
        <fullName evidence="2">histidine kinase</fullName>
        <ecNumber evidence="2">2.7.13.3</ecNumber>
    </recommendedName>
</protein>
<dbReference type="NCBIfam" id="TIGR00229">
    <property type="entry name" value="sensory_box"/>
    <property type="match status" value="1"/>
</dbReference>
<dbReference type="InterPro" id="IPR052162">
    <property type="entry name" value="Sensor_kinase/Photoreceptor"/>
</dbReference>
<dbReference type="SUPFAM" id="SSF55785">
    <property type="entry name" value="PYP-like sensor domain (PAS domain)"/>
    <property type="match status" value="1"/>
</dbReference>
<evidence type="ECO:0000313" key="7">
    <source>
        <dbReference type="EMBL" id="OFC69182.1"/>
    </source>
</evidence>
<dbReference type="Gene3D" id="3.30.450.20">
    <property type="entry name" value="PAS domain"/>
    <property type="match status" value="1"/>
</dbReference>